<evidence type="ECO:0000256" key="3">
    <source>
        <dbReference type="ARBA" id="ARBA00022676"/>
    </source>
</evidence>
<evidence type="ECO:0000256" key="4">
    <source>
        <dbReference type="ARBA" id="ARBA00022679"/>
    </source>
</evidence>
<evidence type="ECO:0000256" key="1">
    <source>
        <dbReference type="ARBA" id="ARBA00004236"/>
    </source>
</evidence>
<evidence type="ECO:0000313" key="7">
    <source>
        <dbReference type="EMBL" id="AQS50394.1"/>
    </source>
</evidence>
<dbReference type="Proteomes" id="UP000189369">
    <property type="component" value="Chromosome"/>
</dbReference>
<dbReference type="OrthoDB" id="9777873at2"/>
<evidence type="ECO:0000313" key="8">
    <source>
        <dbReference type="Proteomes" id="UP000189369"/>
    </source>
</evidence>
<dbReference type="PANTHER" id="PTHR43646">
    <property type="entry name" value="GLYCOSYLTRANSFERASE"/>
    <property type="match status" value="1"/>
</dbReference>
<name>A0A1U9JXA7_9BURK</name>
<dbReference type="Gene3D" id="3.90.550.10">
    <property type="entry name" value="Spore Coat Polysaccharide Biosynthesis Protein SpsA, Chain A"/>
    <property type="match status" value="1"/>
</dbReference>
<dbReference type="KEGG" id="phn:PAEH1_00450"/>
<accession>A0A1U9JXA7</accession>
<dbReference type="GO" id="GO:0005886">
    <property type="term" value="C:plasma membrane"/>
    <property type="evidence" value="ECO:0007669"/>
    <property type="project" value="UniProtKB-SubCell"/>
</dbReference>
<keyword evidence="5" id="KW-0472">Membrane</keyword>
<dbReference type="InterPro" id="IPR001173">
    <property type="entry name" value="Glyco_trans_2-like"/>
</dbReference>
<keyword evidence="3" id="KW-0328">Glycosyltransferase</keyword>
<dbReference type="GO" id="GO:0016757">
    <property type="term" value="F:glycosyltransferase activity"/>
    <property type="evidence" value="ECO:0007669"/>
    <property type="project" value="UniProtKB-KW"/>
</dbReference>
<proteinExistence type="predicted"/>
<dbReference type="AlphaFoldDB" id="A0A1U9JXA7"/>
<comment type="subcellular location">
    <subcellularLocation>
        <location evidence="1">Cell membrane</location>
    </subcellularLocation>
</comment>
<dbReference type="STRING" id="643674.PAEH1_00450"/>
<evidence type="ECO:0000256" key="5">
    <source>
        <dbReference type="ARBA" id="ARBA00023136"/>
    </source>
</evidence>
<dbReference type="Pfam" id="PF00535">
    <property type="entry name" value="Glycos_transf_2"/>
    <property type="match status" value="1"/>
</dbReference>
<dbReference type="EMBL" id="CP019697">
    <property type="protein sequence ID" value="AQS50394.1"/>
    <property type="molecule type" value="Genomic_DNA"/>
</dbReference>
<evidence type="ECO:0000259" key="6">
    <source>
        <dbReference type="Pfam" id="PF00535"/>
    </source>
</evidence>
<keyword evidence="4 7" id="KW-0808">Transferase</keyword>
<gene>
    <name evidence="7" type="ORF">PAEH1_00450</name>
</gene>
<reference evidence="7 8" key="1">
    <citation type="submission" date="2017-01" db="EMBL/GenBank/DDBJ databases">
        <title>Complete Genome Sequence of Paenalcaligenes hominis, Isolated from a paraplegic Patient with neurogenic bladder.</title>
        <authorList>
            <person name="Mukhopadhyay R."/>
            <person name="Joaquin J."/>
            <person name="Hogue R."/>
            <person name="Kilaru A."/>
            <person name="Jospin G."/>
            <person name="Mars K."/>
            <person name="Eisen J.A."/>
            <person name="Chaturvedi V."/>
        </authorList>
    </citation>
    <scope>NUCLEOTIDE SEQUENCE [LARGE SCALE GENOMIC DNA]</scope>
    <source>
        <strain evidence="7 8">15S00501</strain>
    </source>
</reference>
<evidence type="ECO:0000256" key="2">
    <source>
        <dbReference type="ARBA" id="ARBA00022475"/>
    </source>
</evidence>
<organism evidence="7 8">
    <name type="scientific">Paenalcaligenes hominis</name>
    <dbReference type="NCBI Taxonomy" id="643674"/>
    <lineage>
        <taxon>Bacteria</taxon>
        <taxon>Pseudomonadati</taxon>
        <taxon>Pseudomonadota</taxon>
        <taxon>Betaproteobacteria</taxon>
        <taxon>Burkholderiales</taxon>
        <taxon>Alcaligenaceae</taxon>
        <taxon>Paenalcaligenes</taxon>
    </lineage>
</organism>
<dbReference type="SUPFAM" id="SSF53448">
    <property type="entry name" value="Nucleotide-diphospho-sugar transferases"/>
    <property type="match status" value="1"/>
</dbReference>
<keyword evidence="2" id="KW-1003">Cell membrane</keyword>
<sequence length="237" mass="25622">MIGVCIPAHNEEQCIDACLASVLKAAQHPGLQGEPVHVVVVHDTCSDGTALRSRNWPITSLHVAFKNVGLARAAGARHLIELGVRWLAFTDADTRVSETWLMHQLSFNTDVVCGTVEVADWSAHGVFAEQAQQVFQAGYLDQENHKHVHGANLGVCPEAYLRVGGFDALTCSEDQALVDKLVLVGATIAWTALPRVVTSARPISRVEGGFATTLRQAWEKKTLDPTFQAAVELKPGL</sequence>
<protein>
    <submittedName>
        <fullName evidence="7">Glycosyl transferase</fullName>
    </submittedName>
</protein>
<feature type="domain" description="Glycosyltransferase 2-like" evidence="6">
    <location>
        <begin position="4"/>
        <end position="121"/>
    </location>
</feature>
<dbReference type="PANTHER" id="PTHR43646:SF2">
    <property type="entry name" value="GLYCOSYLTRANSFERASE 2-LIKE DOMAIN-CONTAINING PROTEIN"/>
    <property type="match status" value="1"/>
</dbReference>
<dbReference type="InterPro" id="IPR029044">
    <property type="entry name" value="Nucleotide-diphossugar_trans"/>
</dbReference>